<dbReference type="EMBL" id="JBEXZR010000002">
    <property type="protein sequence ID" value="MEU0706599.1"/>
    <property type="molecule type" value="Genomic_DNA"/>
</dbReference>
<gene>
    <name evidence="1" type="ORF">ABZ508_04340</name>
</gene>
<name>A0ABV2VZ77_9ACTN</name>
<dbReference type="Gene3D" id="2.130.10.10">
    <property type="entry name" value="YVTN repeat-like/Quinoprotein amine dehydrogenase"/>
    <property type="match status" value="1"/>
</dbReference>
<keyword evidence="2" id="KW-1185">Reference proteome</keyword>
<dbReference type="Proteomes" id="UP001550378">
    <property type="component" value="Unassembled WGS sequence"/>
</dbReference>
<evidence type="ECO:0000313" key="1">
    <source>
        <dbReference type="EMBL" id="MEU0706599.1"/>
    </source>
</evidence>
<dbReference type="InterPro" id="IPR011047">
    <property type="entry name" value="Quinoprotein_ADH-like_sf"/>
</dbReference>
<dbReference type="SUPFAM" id="SSF50998">
    <property type="entry name" value="Quinoprotein alcohol dehydrogenase-like"/>
    <property type="match status" value="1"/>
</dbReference>
<protein>
    <submittedName>
        <fullName evidence="1">Uncharacterized protein</fullName>
    </submittedName>
</protein>
<sequence>MSVAVWEVANRLGVVAGTPAELFSVLLAGPRRTVRLPLPPDHALVRALRPLGHLDLVLDEPPQLPGPPPAGSVDLGDPAAVCAADPVRVTRAYEADPDPRGGLRPAWLRAGQSLLRDQDPADRALVLLAALDEGADPRTAAALTRGAAGSPWTLARSSRRPCTALTAAPDGRPVVREDRVLAVACLPDGTQAALDERGRLRLPGGRAGRLAEAVAATLASHPATALAAAGDSVLTGDRMGTVHAFSLTGLEQAALHSGRVTALTATVTATAPAAATATATASGAAPSPAPAALTVYSGGTDGTVRAWRPGRPPGRSALARRPCPVVALHAAGPYLAVAWADGLAELRRPDTGGTALFRPGPRIRAVAATADGTLVVGLDDAVLHLACRPRR</sequence>
<evidence type="ECO:0000313" key="2">
    <source>
        <dbReference type="Proteomes" id="UP001550378"/>
    </source>
</evidence>
<dbReference type="RefSeq" id="WP_359653736.1">
    <property type="nucleotide sequence ID" value="NZ_JBEXZP010000027.1"/>
</dbReference>
<dbReference type="InterPro" id="IPR015943">
    <property type="entry name" value="WD40/YVTN_repeat-like_dom_sf"/>
</dbReference>
<organism evidence="1 2">
    <name type="scientific">Streptomyces lavendulocolor</name>
    <dbReference type="NCBI Taxonomy" id="67316"/>
    <lineage>
        <taxon>Bacteria</taxon>
        <taxon>Bacillati</taxon>
        <taxon>Actinomycetota</taxon>
        <taxon>Actinomycetes</taxon>
        <taxon>Kitasatosporales</taxon>
        <taxon>Streptomycetaceae</taxon>
        <taxon>Streptomyces</taxon>
    </lineage>
</organism>
<reference evidence="1 2" key="1">
    <citation type="submission" date="2024-06" db="EMBL/GenBank/DDBJ databases">
        <title>The Natural Products Discovery Center: Release of the First 8490 Sequenced Strains for Exploring Actinobacteria Biosynthetic Diversity.</title>
        <authorList>
            <person name="Kalkreuter E."/>
            <person name="Kautsar S.A."/>
            <person name="Yang D."/>
            <person name="Bader C.D."/>
            <person name="Teijaro C.N."/>
            <person name="Fluegel L."/>
            <person name="Davis C.M."/>
            <person name="Simpson J.R."/>
            <person name="Lauterbach L."/>
            <person name="Steele A.D."/>
            <person name="Gui C."/>
            <person name="Meng S."/>
            <person name="Li G."/>
            <person name="Viehrig K."/>
            <person name="Ye F."/>
            <person name="Su P."/>
            <person name="Kiefer A.F."/>
            <person name="Nichols A."/>
            <person name="Cepeda A.J."/>
            <person name="Yan W."/>
            <person name="Fan B."/>
            <person name="Jiang Y."/>
            <person name="Adhikari A."/>
            <person name="Zheng C.-J."/>
            <person name="Schuster L."/>
            <person name="Cowan T.M."/>
            <person name="Smanski M.J."/>
            <person name="Chevrette M.G."/>
            <person name="De Carvalho L.P.S."/>
            <person name="Shen B."/>
        </authorList>
    </citation>
    <scope>NUCLEOTIDE SEQUENCE [LARGE SCALE GENOMIC DNA]</scope>
    <source>
        <strain evidence="1 2">NPDC006337</strain>
    </source>
</reference>
<comment type="caution">
    <text evidence="1">The sequence shown here is derived from an EMBL/GenBank/DDBJ whole genome shotgun (WGS) entry which is preliminary data.</text>
</comment>
<proteinExistence type="predicted"/>
<accession>A0ABV2VZ77</accession>